<dbReference type="EMBL" id="JBGFTR010000012">
    <property type="protein sequence ID" value="MFH7565458.1"/>
    <property type="molecule type" value="Genomic_DNA"/>
</dbReference>
<name>A0ABW7P243_9GAMM</name>
<gene>
    <name evidence="2" type="ORF">AB9R89_09000</name>
</gene>
<dbReference type="PROSITE" id="PS50005">
    <property type="entry name" value="TPR"/>
    <property type="match status" value="1"/>
</dbReference>
<dbReference type="Gene3D" id="1.25.40.10">
    <property type="entry name" value="Tetratricopeptide repeat domain"/>
    <property type="match status" value="1"/>
</dbReference>
<protein>
    <recommendedName>
        <fullName evidence="4">SEC-C motif-containing protein</fullName>
    </recommendedName>
</protein>
<keyword evidence="1" id="KW-0802">TPR repeat</keyword>
<organism evidence="2 3">
    <name type="scientific">Oceanimonas smirnovii</name>
    <dbReference type="NCBI Taxonomy" id="264574"/>
    <lineage>
        <taxon>Bacteria</taxon>
        <taxon>Pseudomonadati</taxon>
        <taxon>Pseudomonadota</taxon>
        <taxon>Gammaproteobacteria</taxon>
        <taxon>Aeromonadales</taxon>
        <taxon>Aeromonadaceae</taxon>
        <taxon>Oceanimonas</taxon>
    </lineage>
</organism>
<feature type="repeat" description="TPR" evidence="1">
    <location>
        <begin position="287"/>
        <end position="320"/>
    </location>
</feature>
<dbReference type="Proteomes" id="UP001610706">
    <property type="component" value="Unassembled WGS sequence"/>
</dbReference>
<sequence length="457" mass="52299">MASYLSKLEPSGRNDCLCGSGARFKNCCKNEYSKKQFDGMTLFNKGEYRKALKAIRSHITWYRLCHMAHTVPFLESNSDESRRLLHTDIEAMSDMLDLLLSCYSKCDILDDYPFALEYLSSAIDDDRWGVKIDYHKCIYLYVYKDKRTSAKKILDAYNWKQVSDVDLLTVLIDVYSDSINPVEKINIAERICEISSSPEITLQYQNLIGIEYCLLNDTNKGVPILESNIREYEETPKENRTTIGRHHLAISYKHLGELTGKKEYLTSAIVNLKNEIETGKYSSIGEAQLWLDMGECFHHLSELDEAINAYDKSLNRSYSGLTLVFKSRVLIKLDKLEEARDMLNSVVLEDLTEPNIFDYSISKCYLAFASKDTGDIQTGLELIKSIKTNDPMFKDLVQDLLSQLYELKDTKAEDCKAETALQRFNRYVSLKPNIFGFGIDINAIIDDIGKRPSNNGN</sequence>
<proteinExistence type="predicted"/>
<dbReference type="InterPro" id="IPR011990">
    <property type="entry name" value="TPR-like_helical_dom_sf"/>
</dbReference>
<evidence type="ECO:0000256" key="1">
    <source>
        <dbReference type="PROSITE-ProRule" id="PRU00339"/>
    </source>
</evidence>
<dbReference type="InterPro" id="IPR019734">
    <property type="entry name" value="TPR_rpt"/>
</dbReference>
<evidence type="ECO:0008006" key="4">
    <source>
        <dbReference type="Google" id="ProtNLM"/>
    </source>
</evidence>
<reference evidence="2 3" key="1">
    <citation type="submission" date="2024-08" db="EMBL/GenBank/DDBJ databases">
        <title>Oceanimonas smirnovii Genome sequencing and assembly.</title>
        <authorList>
            <person name="Tang B."/>
        </authorList>
    </citation>
    <scope>NUCLEOTIDE SEQUENCE [LARGE SCALE GENOMIC DNA]</scope>
    <source>
        <strain evidence="2 3">OS2020-119</strain>
    </source>
</reference>
<evidence type="ECO:0000313" key="3">
    <source>
        <dbReference type="Proteomes" id="UP001610706"/>
    </source>
</evidence>
<accession>A0ABW7P243</accession>
<comment type="caution">
    <text evidence="2">The sequence shown here is derived from an EMBL/GenBank/DDBJ whole genome shotgun (WGS) entry which is preliminary data.</text>
</comment>
<dbReference type="SUPFAM" id="SSF48452">
    <property type="entry name" value="TPR-like"/>
    <property type="match status" value="1"/>
</dbReference>
<evidence type="ECO:0000313" key="2">
    <source>
        <dbReference type="EMBL" id="MFH7565458.1"/>
    </source>
</evidence>
<dbReference type="RefSeq" id="WP_395545411.1">
    <property type="nucleotide sequence ID" value="NZ_CP166302.1"/>
</dbReference>
<keyword evidence="3" id="KW-1185">Reference proteome</keyword>